<name>A0A9P7XQA1_9FUNG</name>
<dbReference type="EMBL" id="JAHRHY010000012">
    <property type="protein sequence ID" value="KAG9065360.1"/>
    <property type="molecule type" value="Genomic_DNA"/>
</dbReference>
<feature type="compositionally biased region" description="Basic residues" evidence="1">
    <location>
        <begin position="779"/>
        <end position="791"/>
    </location>
</feature>
<dbReference type="AlphaFoldDB" id="A0A9P7XQA1"/>
<feature type="region of interest" description="Disordered" evidence="1">
    <location>
        <begin position="557"/>
        <end position="576"/>
    </location>
</feature>
<gene>
    <name evidence="2" type="ORF">KI688_002685</name>
</gene>
<sequence length="1223" mass="136333">MRLASLPPKGVFVVLPCPKLMLIPPSQEFDPGTLQHRKDAHATMSTQRTKTTATTPSSTAAPVPHRYQYPLDVPRIFRLLRPLKAKISAIELAIKSAPSYGYTTINANSNNSNSSNNVVNGADDNRTTTTNTIDRRERYVRRSGRSSAQHEEQEAAVTRSASAKSGRDLLIKRFQGSLTDVFKELFDKYWWRPICDDYDLPLNSSLSQVLSKGIKPSQYTLGMTCAFAVGRVIAGLPDDEAVLVDKYYSIVPEFALLEHAAMHILEHLLVNQDETFQLDYRWAYIAASRVDSAEAWVKIWAQKAPVSFFISRQFSAHIREIPQHGVTLIQASVRIHMNRISAGLPESTRRARSVRFAASLIEESLKVHERLAEGHGSVPQSTLVTRREKYDRGIEHLARILFEEHELEPESWRRSVALALTLHSLYGAVATSSESTTITDGMSSWVELLQKRATVGICASDFNVIVLAYGTLTNLNALALMLDAVGLYSLSMTLVDRMLADFYELEDASCHQLGYPCDVTIQSLKSFQKELEQREMQLNCDNGWIYDDVMETWVEMSPPAKKSESHPKPHSRVVLRHPLQYSLTPVRWSNRLGGRRGRDGENESDAESEPDVDEAVYDAPIDLEVLARFTIEEDSENESRPGHERPPSPDLESEYNSSDNAAHRSDTTSSESDPSDEEDGGPAHVDALDGDDEVFHGDESDDEAMARPSRRRRQVDNTNASALSPEVAIINDSTGHSDDDFQGSDGGGSSSGNEENRFIPSDSNSKDSNVEPTESIVTRARKGRCRQVPKPKSKDRSNRKDGVNGEDVFVISDDDGDSSQESVDEASQESDWQPRYRKRSRQRSSKHRHALNTPESEPDSDTQDEDDAPVIPRKLLRQVRGRNSAARQEKHRTSPPPTSPPQESSKAPSKTQLRKKRPRSNALPANLDSSGDNDCTASDGQVPIKKPKSRSSHLSTSQPRTKLVASSSSVSRPATEPNVMSRTYLSNDHRATKVVPGSSEDFDMDDFVNTRPFKSNARSTPTFNARSVSASHSSKSPTMEARSISHRKRVIIIDDDDSDDGQNHSNRDRNLAPANSTWQATKGLEIRKAATESNDPDSPPRTKPRPRAVVAQSHTRKRNRIEDDNNMVSGHWNIFDEPGYSTPARKNGRSSRESGGSESSKVRSTVAVAEDMGDDAEVFKQDWIDRRRTIHWPQTPAIAQTSSSRQPPTKKTSRIEIPRFFVL</sequence>
<feature type="compositionally biased region" description="Polar residues" evidence="1">
    <location>
        <begin position="1012"/>
        <end position="1026"/>
    </location>
</feature>
<feature type="region of interest" description="Disordered" evidence="1">
    <location>
        <begin position="107"/>
        <end position="160"/>
    </location>
</feature>
<dbReference type="Proteomes" id="UP000707451">
    <property type="component" value="Unassembled WGS sequence"/>
</dbReference>
<reference evidence="2" key="1">
    <citation type="submission" date="2021-06" db="EMBL/GenBank/DDBJ databases">
        <title>Genome Sequence of Mortierella hyaline Strain SCG-10, a Cold-Adapted, Nitrate-Reducing Fungus Isolated from Soil in Minnesota, USA.</title>
        <authorList>
            <person name="Aldossari N."/>
        </authorList>
    </citation>
    <scope>NUCLEOTIDE SEQUENCE</scope>
    <source>
        <strain evidence="2">SCG-10</strain>
    </source>
</reference>
<keyword evidence="3" id="KW-1185">Reference proteome</keyword>
<feature type="compositionally biased region" description="Basic residues" evidence="1">
    <location>
        <begin position="835"/>
        <end position="850"/>
    </location>
</feature>
<dbReference type="OrthoDB" id="2149700at2759"/>
<feature type="compositionally biased region" description="Low complexity" evidence="1">
    <location>
        <begin position="1027"/>
        <end position="1036"/>
    </location>
</feature>
<feature type="compositionally biased region" description="Polar residues" evidence="1">
    <location>
        <begin position="902"/>
        <end position="911"/>
    </location>
</feature>
<evidence type="ECO:0000256" key="1">
    <source>
        <dbReference type="SAM" id="MobiDB-lite"/>
    </source>
</evidence>
<comment type="caution">
    <text evidence="2">The sequence shown here is derived from an EMBL/GenBank/DDBJ whole genome shotgun (WGS) entry which is preliminary data.</text>
</comment>
<evidence type="ECO:0000313" key="3">
    <source>
        <dbReference type="Proteomes" id="UP000707451"/>
    </source>
</evidence>
<feature type="compositionally biased region" description="Acidic residues" evidence="1">
    <location>
        <begin position="812"/>
        <end position="828"/>
    </location>
</feature>
<feature type="compositionally biased region" description="Low complexity" evidence="1">
    <location>
        <begin position="42"/>
        <end position="61"/>
    </location>
</feature>
<feature type="compositionally biased region" description="Basic and acidic residues" evidence="1">
    <location>
        <begin position="1061"/>
        <end position="1070"/>
    </location>
</feature>
<feature type="compositionally biased region" description="Basic and acidic residues" evidence="1">
    <location>
        <begin position="637"/>
        <end position="647"/>
    </location>
</feature>
<feature type="compositionally biased region" description="Acidic residues" evidence="1">
    <location>
        <begin position="856"/>
        <end position="868"/>
    </location>
</feature>
<organism evidence="2 3">
    <name type="scientific">Linnemannia hyalina</name>
    <dbReference type="NCBI Taxonomy" id="64524"/>
    <lineage>
        <taxon>Eukaryota</taxon>
        <taxon>Fungi</taxon>
        <taxon>Fungi incertae sedis</taxon>
        <taxon>Mucoromycota</taxon>
        <taxon>Mortierellomycotina</taxon>
        <taxon>Mortierellomycetes</taxon>
        <taxon>Mortierellales</taxon>
        <taxon>Mortierellaceae</taxon>
        <taxon>Linnemannia</taxon>
    </lineage>
</organism>
<feature type="region of interest" description="Disordered" evidence="1">
    <location>
        <begin position="1191"/>
        <end position="1215"/>
    </location>
</feature>
<protein>
    <submittedName>
        <fullName evidence="2">Uncharacterized protein</fullName>
    </submittedName>
</protein>
<feature type="compositionally biased region" description="Polar residues" evidence="1">
    <location>
        <begin position="1197"/>
        <end position="1210"/>
    </location>
</feature>
<feature type="compositionally biased region" description="Low complexity" evidence="1">
    <location>
        <begin position="107"/>
        <end position="132"/>
    </location>
</feature>
<feature type="region of interest" description="Disordered" evidence="1">
    <location>
        <begin position="590"/>
        <end position="618"/>
    </location>
</feature>
<accession>A0A9P7XQA1</accession>
<feature type="compositionally biased region" description="Acidic residues" evidence="1">
    <location>
        <begin position="602"/>
        <end position="616"/>
    </location>
</feature>
<feature type="region of interest" description="Disordered" evidence="1">
    <location>
        <begin position="632"/>
        <end position="1166"/>
    </location>
</feature>
<evidence type="ECO:0000313" key="2">
    <source>
        <dbReference type="EMBL" id="KAG9065360.1"/>
    </source>
</evidence>
<feature type="compositionally biased region" description="Polar residues" evidence="1">
    <location>
        <begin position="927"/>
        <end position="939"/>
    </location>
</feature>
<feature type="compositionally biased region" description="Basic and acidic residues" evidence="1">
    <location>
        <begin position="792"/>
        <end position="803"/>
    </location>
</feature>
<feature type="compositionally biased region" description="Polar residues" evidence="1">
    <location>
        <begin position="952"/>
        <end position="986"/>
    </location>
</feature>
<feature type="region of interest" description="Disordered" evidence="1">
    <location>
        <begin position="40"/>
        <end position="65"/>
    </location>
</feature>
<proteinExistence type="predicted"/>